<gene>
    <name evidence="1" type="ORF">LOAG_15959</name>
</gene>
<name>A0A1S0TEH9_LOALO</name>
<dbReference type="GeneID" id="9953456"/>
<dbReference type="EMBL" id="JH715427">
    <property type="protein sequence ID" value="EFO12572.1"/>
    <property type="molecule type" value="Genomic_DNA"/>
</dbReference>
<dbReference type="OrthoDB" id="5831822at2759"/>
<protein>
    <submittedName>
        <fullName evidence="1">Uncharacterized protein</fullName>
    </submittedName>
</protein>
<sequence>MLLTTAFCLLNLPSHYHKQNKINDAKCWMEQDGKGMHCICSQNFCNQLRDRRIPIQGNMPLINASMMRYNPLIDYDYTNENEADFTFDMAHLQNHANIIANDPLSSNGK</sequence>
<dbReference type="RefSeq" id="XP_003151497.1">
    <property type="nucleotide sequence ID" value="XM_003151449.1"/>
</dbReference>
<organism evidence="1">
    <name type="scientific">Loa loa</name>
    <name type="common">Eye worm</name>
    <name type="synonym">Filaria loa</name>
    <dbReference type="NCBI Taxonomy" id="7209"/>
    <lineage>
        <taxon>Eukaryota</taxon>
        <taxon>Metazoa</taxon>
        <taxon>Ecdysozoa</taxon>
        <taxon>Nematoda</taxon>
        <taxon>Chromadorea</taxon>
        <taxon>Rhabditida</taxon>
        <taxon>Spirurina</taxon>
        <taxon>Spiruromorpha</taxon>
        <taxon>Filarioidea</taxon>
        <taxon>Onchocercidae</taxon>
        <taxon>Loa</taxon>
    </lineage>
</organism>
<accession>A0A1S0TEH9</accession>
<reference evidence="1" key="1">
    <citation type="submission" date="2012-04" db="EMBL/GenBank/DDBJ databases">
        <title>The Genome Sequence of Loa loa.</title>
        <authorList>
            <consortium name="The Broad Institute Genome Sequencing Platform"/>
            <consortium name="Broad Institute Genome Sequencing Center for Infectious Disease"/>
            <person name="Nutman T.B."/>
            <person name="Fink D.L."/>
            <person name="Russ C."/>
            <person name="Young S."/>
            <person name="Zeng Q."/>
            <person name="Gargeya S."/>
            <person name="Alvarado L."/>
            <person name="Berlin A."/>
            <person name="Chapman S.B."/>
            <person name="Chen Z."/>
            <person name="Freedman E."/>
            <person name="Gellesch M."/>
            <person name="Goldberg J."/>
            <person name="Griggs A."/>
            <person name="Gujja S."/>
            <person name="Heilman E.R."/>
            <person name="Heiman D."/>
            <person name="Howarth C."/>
            <person name="Mehta T."/>
            <person name="Neiman D."/>
            <person name="Pearson M."/>
            <person name="Roberts A."/>
            <person name="Saif S."/>
            <person name="Shea T."/>
            <person name="Shenoy N."/>
            <person name="Sisk P."/>
            <person name="Stolte C."/>
            <person name="Sykes S."/>
            <person name="White J."/>
            <person name="Yandava C."/>
            <person name="Haas B."/>
            <person name="Henn M.R."/>
            <person name="Nusbaum C."/>
            <person name="Birren B."/>
        </authorList>
    </citation>
    <scope>NUCLEOTIDE SEQUENCE [LARGE SCALE GENOMIC DNA]</scope>
</reference>
<dbReference type="AlphaFoldDB" id="A0A1S0TEH9"/>
<dbReference type="KEGG" id="loa:LOAG_15959"/>
<dbReference type="CTD" id="9953456"/>
<dbReference type="InParanoid" id="A0A1S0TEH9"/>
<proteinExistence type="predicted"/>
<evidence type="ECO:0000313" key="1">
    <source>
        <dbReference type="EMBL" id="EFO12572.1"/>
    </source>
</evidence>